<gene>
    <name evidence="4" type="ORF">DC60_25730</name>
</gene>
<feature type="compositionally biased region" description="Basic and acidic residues" evidence="3">
    <location>
        <begin position="1"/>
        <end position="10"/>
    </location>
</feature>
<dbReference type="EMBL" id="JHDU01000002">
    <property type="protein sequence ID" value="KDR64549.1"/>
    <property type="molecule type" value="Genomic_DNA"/>
</dbReference>
<evidence type="ECO:0000256" key="2">
    <source>
        <dbReference type="ARBA" id="ARBA00023136"/>
    </source>
</evidence>
<evidence type="ECO:0000256" key="3">
    <source>
        <dbReference type="SAM" id="MobiDB-lite"/>
    </source>
</evidence>
<dbReference type="RefSeq" id="WP_049977170.1">
    <property type="nucleotide sequence ID" value="NZ_JHDU01000002.1"/>
</dbReference>
<name>A0ABR4SJP4_9ACTN</name>
<feature type="compositionally biased region" description="Low complexity" evidence="3">
    <location>
        <begin position="46"/>
        <end position="55"/>
    </location>
</feature>
<feature type="compositionally biased region" description="Acidic residues" evidence="3">
    <location>
        <begin position="17"/>
        <end position="27"/>
    </location>
</feature>
<dbReference type="SUPFAM" id="SSF54427">
    <property type="entry name" value="NTF2-like"/>
    <property type="match status" value="1"/>
</dbReference>
<evidence type="ECO:0000313" key="5">
    <source>
        <dbReference type="Proteomes" id="UP000027443"/>
    </source>
</evidence>
<dbReference type="InterPro" id="IPR032710">
    <property type="entry name" value="NTF2-like_dom_sf"/>
</dbReference>
<evidence type="ECO:0000313" key="4">
    <source>
        <dbReference type="EMBL" id="KDR64549.1"/>
    </source>
</evidence>
<feature type="region of interest" description="Disordered" evidence="3">
    <location>
        <begin position="1"/>
        <end position="55"/>
    </location>
</feature>
<dbReference type="PANTHER" id="PTHR37042">
    <property type="entry name" value="OUTER MEMBRANE PROTEIN RV1973"/>
    <property type="match status" value="1"/>
</dbReference>
<organism evidence="4 5">
    <name type="scientific">Streptomyces wadayamensis</name>
    <dbReference type="NCBI Taxonomy" id="141454"/>
    <lineage>
        <taxon>Bacteria</taxon>
        <taxon>Bacillati</taxon>
        <taxon>Actinomycetota</taxon>
        <taxon>Actinomycetes</taxon>
        <taxon>Kitasatosporales</taxon>
        <taxon>Streptomycetaceae</taxon>
        <taxon>Streptomyces</taxon>
    </lineage>
</organism>
<evidence type="ECO:0000256" key="1">
    <source>
        <dbReference type="ARBA" id="ARBA00004370"/>
    </source>
</evidence>
<dbReference type="Proteomes" id="UP000027443">
    <property type="component" value="Unassembled WGS sequence"/>
</dbReference>
<dbReference type="Gene3D" id="3.10.450.50">
    <property type="match status" value="1"/>
</dbReference>
<dbReference type="PANTHER" id="PTHR37042:SF4">
    <property type="entry name" value="OUTER MEMBRANE PROTEIN RV1973"/>
    <property type="match status" value="1"/>
</dbReference>
<accession>A0ABR4SJP4</accession>
<comment type="caution">
    <text evidence="4">The sequence shown here is derived from an EMBL/GenBank/DDBJ whole genome shotgun (WGS) entry which is preliminary data.</text>
</comment>
<keyword evidence="2" id="KW-0472">Membrane</keyword>
<sequence>MGPLLRKADAETAAPDETPEPAPEETPDATGEQAEAPDGPDEPDGTDTTGPLRPRWRRWAPAALATILVLAGGGLFYGAHQLRTTPSAENRALTDTEATTQVGGEVSGGLARIFSYTPGGTAATERSARTVLAGKAARQYEDLFDQVRESLAEQRLTLTTQAVRTGVVELTGDRARLLVFLDQTSHRAKGDPATAAAQLTVTARLTDGRWRITDLTTR</sequence>
<protein>
    <submittedName>
        <fullName evidence="4">Membrane protein</fullName>
    </submittedName>
</protein>
<reference evidence="4 5" key="1">
    <citation type="submission" date="2014-03" db="EMBL/GenBank/DDBJ databases">
        <title>Genome Sequence of Streptomyces wadayamensis A23 strain, an endophytic actinobacteria from Citrus reticulata.</title>
        <authorList>
            <person name="de Oliveira L.G."/>
            <person name="Tormet G.D."/>
            <person name="Marcon J."/>
            <person name="Samborsky M."/>
            <person name="Araujo W.L."/>
            <person name="de Azevedo J.L."/>
        </authorList>
    </citation>
    <scope>NUCLEOTIDE SEQUENCE [LARGE SCALE GENOMIC DNA]</scope>
    <source>
        <strain evidence="4 5">A23</strain>
    </source>
</reference>
<comment type="subcellular location">
    <subcellularLocation>
        <location evidence="1">Membrane</location>
    </subcellularLocation>
</comment>
<proteinExistence type="predicted"/>
<keyword evidence="5" id="KW-1185">Reference proteome</keyword>